<evidence type="ECO:0000259" key="6">
    <source>
        <dbReference type="Pfam" id="PF01284"/>
    </source>
</evidence>
<name>A0A9P4YQW7_9HYPO</name>
<keyword evidence="4 5" id="KW-0472">Membrane</keyword>
<feature type="transmembrane region" description="Helical" evidence="5">
    <location>
        <begin position="115"/>
        <end position="137"/>
    </location>
</feature>
<evidence type="ECO:0000256" key="4">
    <source>
        <dbReference type="ARBA" id="ARBA00023136"/>
    </source>
</evidence>
<feature type="domain" description="MARVEL" evidence="6">
    <location>
        <begin position="13"/>
        <end position="129"/>
    </location>
</feature>
<organism evidence="7 8">
    <name type="scientific">Geosmithia morbida</name>
    <dbReference type="NCBI Taxonomy" id="1094350"/>
    <lineage>
        <taxon>Eukaryota</taxon>
        <taxon>Fungi</taxon>
        <taxon>Dikarya</taxon>
        <taxon>Ascomycota</taxon>
        <taxon>Pezizomycotina</taxon>
        <taxon>Sordariomycetes</taxon>
        <taxon>Hypocreomycetidae</taxon>
        <taxon>Hypocreales</taxon>
        <taxon>Bionectriaceae</taxon>
        <taxon>Geosmithia</taxon>
    </lineage>
</organism>
<dbReference type="Proteomes" id="UP000749293">
    <property type="component" value="Unassembled WGS sequence"/>
</dbReference>
<evidence type="ECO:0000313" key="8">
    <source>
        <dbReference type="Proteomes" id="UP000749293"/>
    </source>
</evidence>
<comment type="subcellular location">
    <subcellularLocation>
        <location evidence="1">Membrane</location>
        <topology evidence="1">Multi-pass membrane protein</topology>
    </subcellularLocation>
</comment>
<sequence length="155" mass="16574">MSPNFGSFGKLSIVYAVLALFLIIELGLTAYVVSDTNPTPSSFSFMLFTTVWSTLVLIYLAVTPVVLPSFSIPIVTLVLVSLTTLFWFAGSIAMADHIGVPECHGNNFCQSTQAAVAFGFFIWAGFTGLSVLEFLGFRRGGGVSADKPSRPYSAA</sequence>
<dbReference type="Pfam" id="PF01284">
    <property type="entry name" value="MARVEL"/>
    <property type="match status" value="1"/>
</dbReference>
<feature type="transmembrane region" description="Helical" evidence="5">
    <location>
        <begin position="74"/>
        <end position="95"/>
    </location>
</feature>
<evidence type="ECO:0000256" key="5">
    <source>
        <dbReference type="SAM" id="Phobius"/>
    </source>
</evidence>
<proteinExistence type="predicted"/>
<dbReference type="AlphaFoldDB" id="A0A9P4YQW7"/>
<keyword evidence="8" id="KW-1185">Reference proteome</keyword>
<dbReference type="RefSeq" id="XP_035319052.1">
    <property type="nucleotide sequence ID" value="XM_035465177.1"/>
</dbReference>
<keyword evidence="2 5" id="KW-0812">Transmembrane</keyword>
<dbReference type="PANTHER" id="PTHR37451:SF1">
    <property type="entry name" value="MARVEL DOMAIN-CONTAINING PROTEIN"/>
    <property type="match status" value="1"/>
</dbReference>
<dbReference type="GeneID" id="55969429"/>
<protein>
    <submittedName>
        <fullName evidence="7">Membrane-associating domain</fullName>
    </submittedName>
</protein>
<dbReference type="PANTHER" id="PTHR37451">
    <property type="entry name" value="MARVEL DOMAIN"/>
    <property type="match status" value="1"/>
</dbReference>
<reference evidence="7" key="1">
    <citation type="submission" date="2020-03" db="EMBL/GenBank/DDBJ databases">
        <title>Site-based positive gene gene selection in Geosmithia morbida across the United States reveals a broad range of putative effectors and factors for local host and environmental adapation.</title>
        <authorList>
            <person name="Onufrak A."/>
            <person name="Murdoch R.W."/>
            <person name="Gazis R."/>
            <person name="Huff M."/>
            <person name="Staton M."/>
            <person name="Klingeman W."/>
            <person name="Hadziabdic D."/>
        </authorList>
    </citation>
    <scope>NUCLEOTIDE SEQUENCE</scope>
    <source>
        <strain evidence="7">1262</strain>
    </source>
</reference>
<dbReference type="EMBL" id="JAANYQ010000017">
    <property type="protein sequence ID" value="KAF4120400.1"/>
    <property type="molecule type" value="Genomic_DNA"/>
</dbReference>
<gene>
    <name evidence="7" type="ORF">GMORB2_3201</name>
</gene>
<comment type="caution">
    <text evidence="7">The sequence shown here is derived from an EMBL/GenBank/DDBJ whole genome shotgun (WGS) entry which is preliminary data.</text>
</comment>
<accession>A0A9P4YQW7</accession>
<evidence type="ECO:0000256" key="3">
    <source>
        <dbReference type="ARBA" id="ARBA00022989"/>
    </source>
</evidence>
<feature type="transmembrane region" description="Helical" evidence="5">
    <location>
        <begin position="45"/>
        <end position="67"/>
    </location>
</feature>
<evidence type="ECO:0000256" key="2">
    <source>
        <dbReference type="ARBA" id="ARBA00022692"/>
    </source>
</evidence>
<keyword evidence="3 5" id="KW-1133">Transmembrane helix</keyword>
<dbReference type="InterPro" id="IPR008253">
    <property type="entry name" value="Marvel"/>
</dbReference>
<dbReference type="GO" id="GO:0016020">
    <property type="term" value="C:membrane"/>
    <property type="evidence" value="ECO:0007669"/>
    <property type="project" value="UniProtKB-SubCell"/>
</dbReference>
<evidence type="ECO:0000313" key="7">
    <source>
        <dbReference type="EMBL" id="KAF4120400.1"/>
    </source>
</evidence>
<evidence type="ECO:0000256" key="1">
    <source>
        <dbReference type="ARBA" id="ARBA00004141"/>
    </source>
</evidence>
<dbReference type="OrthoDB" id="2117453at2759"/>
<feature type="transmembrane region" description="Helical" evidence="5">
    <location>
        <begin position="12"/>
        <end position="33"/>
    </location>
</feature>